<evidence type="ECO:0000313" key="2">
    <source>
        <dbReference type="Proteomes" id="UP001321473"/>
    </source>
</evidence>
<sequence>MPCDHNHACLKDKSNHQVKICALFISTLWSFKKDDNRYAQFFFRFLTNAASSVRDDFPLLGEVLPSLVQTYMICKRDAGTTQSRKPCQALTKPSAFIPEDGFAYCLMLKAEIKTKIKTNFGCRRSYFSFPAMVTKTGP</sequence>
<keyword evidence="2" id="KW-1185">Reference proteome</keyword>
<dbReference type="Proteomes" id="UP001321473">
    <property type="component" value="Unassembled WGS sequence"/>
</dbReference>
<reference evidence="1 2" key="1">
    <citation type="journal article" date="2023" name="Arcadia Sci">
        <title>De novo assembly of a long-read Amblyomma americanum tick genome.</title>
        <authorList>
            <person name="Chou S."/>
            <person name="Poskanzer K.E."/>
            <person name="Rollins M."/>
            <person name="Thuy-Boun P.S."/>
        </authorList>
    </citation>
    <scope>NUCLEOTIDE SEQUENCE [LARGE SCALE GENOMIC DNA]</scope>
    <source>
        <strain evidence="1">F_SG_1</strain>
        <tissue evidence="1">Salivary glands</tissue>
    </source>
</reference>
<evidence type="ECO:0000313" key="1">
    <source>
        <dbReference type="EMBL" id="KAK8778974.1"/>
    </source>
</evidence>
<protein>
    <submittedName>
        <fullName evidence="1">Uncharacterized protein</fullName>
    </submittedName>
</protein>
<comment type="caution">
    <text evidence="1">The sequence shown here is derived from an EMBL/GenBank/DDBJ whole genome shotgun (WGS) entry which is preliminary data.</text>
</comment>
<feature type="non-terminal residue" evidence="1">
    <location>
        <position position="138"/>
    </location>
</feature>
<name>A0AAQ4EVS8_AMBAM</name>
<proteinExistence type="predicted"/>
<organism evidence="1 2">
    <name type="scientific">Amblyomma americanum</name>
    <name type="common">Lone star tick</name>
    <dbReference type="NCBI Taxonomy" id="6943"/>
    <lineage>
        <taxon>Eukaryota</taxon>
        <taxon>Metazoa</taxon>
        <taxon>Ecdysozoa</taxon>
        <taxon>Arthropoda</taxon>
        <taxon>Chelicerata</taxon>
        <taxon>Arachnida</taxon>
        <taxon>Acari</taxon>
        <taxon>Parasitiformes</taxon>
        <taxon>Ixodida</taxon>
        <taxon>Ixodoidea</taxon>
        <taxon>Ixodidae</taxon>
        <taxon>Amblyomminae</taxon>
        <taxon>Amblyomma</taxon>
    </lineage>
</organism>
<dbReference type="EMBL" id="JARKHS020010233">
    <property type="protein sequence ID" value="KAK8778974.1"/>
    <property type="molecule type" value="Genomic_DNA"/>
</dbReference>
<gene>
    <name evidence="1" type="ORF">V5799_019685</name>
</gene>
<dbReference type="AlphaFoldDB" id="A0AAQ4EVS8"/>
<accession>A0AAQ4EVS8</accession>